<dbReference type="GO" id="GO:0005874">
    <property type="term" value="C:microtubule"/>
    <property type="evidence" value="ECO:0007669"/>
    <property type="project" value="UniProtKB-KW"/>
</dbReference>
<dbReference type="EMBL" id="CAJPDS010000029">
    <property type="protein sequence ID" value="CAF9922078.1"/>
    <property type="molecule type" value="Genomic_DNA"/>
</dbReference>
<evidence type="ECO:0000256" key="1">
    <source>
        <dbReference type="ARBA" id="ARBA00004245"/>
    </source>
</evidence>
<dbReference type="Pfam" id="PF01302">
    <property type="entry name" value="CAP_GLY"/>
    <property type="match status" value="1"/>
</dbReference>
<feature type="compositionally biased region" description="Polar residues" evidence="8">
    <location>
        <begin position="210"/>
        <end position="223"/>
    </location>
</feature>
<keyword evidence="5 7" id="KW-0175">Coiled coil</keyword>
<feature type="compositionally biased region" description="Polar residues" evidence="8">
    <location>
        <begin position="314"/>
        <end position="327"/>
    </location>
</feature>
<evidence type="ECO:0000256" key="4">
    <source>
        <dbReference type="ARBA" id="ARBA00022737"/>
    </source>
</evidence>
<feature type="compositionally biased region" description="Low complexity" evidence="8">
    <location>
        <begin position="341"/>
        <end position="355"/>
    </location>
</feature>
<gene>
    <name evidence="10" type="ORF">HETSPECPRED_004713</name>
</gene>
<feature type="compositionally biased region" description="Low complexity" evidence="8">
    <location>
        <begin position="227"/>
        <end position="240"/>
    </location>
</feature>
<feature type="region of interest" description="Disordered" evidence="8">
    <location>
        <begin position="556"/>
        <end position="576"/>
    </location>
</feature>
<keyword evidence="6" id="KW-0206">Cytoskeleton</keyword>
<dbReference type="AlphaFoldDB" id="A0A8H3FHK8"/>
<comment type="caution">
    <text evidence="10">The sequence shown here is derived from an EMBL/GenBank/DDBJ whole genome shotgun (WGS) entry which is preliminary data.</text>
</comment>
<keyword evidence="2" id="KW-0963">Cytoplasm</keyword>
<feature type="region of interest" description="Disordered" evidence="8">
    <location>
        <begin position="1"/>
        <end position="48"/>
    </location>
</feature>
<dbReference type="Proteomes" id="UP000664521">
    <property type="component" value="Unassembled WGS sequence"/>
</dbReference>
<proteinExistence type="predicted"/>
<feature type="coiled-coil region" evidence="7">
    <location>
        <begin position="372"/>
        <end position="547"/>
    </location>
</feature>
<reference evidence="10" key="1">
    <citation type="submission" date="2021-03" db="EMBL/GenBank/DDBJ databases">
        <authorList>
            <person name="Tagirdzhanova G."/>
        </authorList>
    </citation>
    <scope>NUCLEOTIDE SEQUENCE</scope>
</reference>
<dbReference type="InterPro" id="IPR032108">
    <property type="entry name" value="CLIP1_ZNF"/>
</dbReference>
<feature type="domain" description="CAP-Gly" evidence="9">
    <location>
        <begin position="123"/>
        <end position="169"/>
    </location>
</feature>
<name>A0A8H3FHK8_9LECA</name>
<dbReference type="Gene3D" id="1.20.5.1700">
    <property type="match status" value="1"/>
</dbReference>
<sequence length="850" mass="91519">MASTPQRRSLARPPQSLGQSATNTASSPNLGAAFTSSRVQRPASYTTRKSSLGYGALSTIADGREEHDASYSQQQGSSPLAMRPAVLAANRTISGDAVGNKDLDVGDSVDVPGGMHGLVKFIGEVKGKKGIFAGVELNKEWAARGKNDGDVEGVRYFTTSIPGAGIFLPSSKAYKRLSPAASSDSFPPTPTTPSLTTFNLGGRGEKAGVASSTPGISKLSQSVGPGRAASPALKPRSRPSLPRPESPLRKAQNATSTPAKRPSLGGSTLAKGVTGTPRYAPSPTPGKFGGSVRGGREPGTGDPGKRMLAPGSRTPATQRPSSRSQSRLGPDPRFDDDQEGTPSTTARTSTSTQGTRFGSRRVSQEDSISSLKLRLEERDRQLKEQASSLNEMERNLTELQSLMPHHRSERPGRLSRTTSVDNADAAQLRALVREKNEKIAMLTADFDAHRADFRSTIDTLELASTETERVYEKKVEDLTQEIRELQERGDDVESVAQQLKQLEDLVQELEEGLEDARRGEAEARGEVEFLRGEVERGRSELKREREKAVVISKGVGSAIDGSSNSHRSSKEVEQRDDEIRGLKAIIHSLSRDAIPDVGSPRPGNQRGSKQRHSGQAQSNGQGDEHLAEERRAREKLEREVKDLENLVDAKTYREEELENELKKLRAAQKHASLGSTGRSEQTVSPGNRGSGRLSGGNSNEWREQMTAEVHRRGAPLETMPEADSHSEVTDGSSLWCEICDAPGHDILTCTNMFKNGQQQNVSPNSQRTGRDVVAEGLKGLQTGQTGPTNPAPTSPAAPSMPKAQPIAMPNPMDQNMVPGKANGVIDASKWCALCERDGHESVDCPFDDAY</sequence>
<dbReference type="Gene3D" id="4.10.60.10">
    <property type="entry name" value="Zinc finger, CCHC-type"/>
    <property type="match status" value="1"/>
</dbReference>
<dbReference type="SMART" id="SM01052">
    <property type="entry name" value="CAP_GLY"/>
    <property type="match status" value="1"/>
</dbReference>
<evidence type="ECO:0000256" key="3">
    <source>
        <dbReference type="ARBA" id="ARBA00022701"/>
    </source>
</evidence>
<feature type="region of interest" description="Disordered" evidence="8">
    <location>
        <begin position="779"/>
        <end position="820"/>
    </location>
</feature>
<feature type="compositionally biased region" description="Low complexity" evidence="8">
    <location>
        <begin position="178"/>
        <end position="198"/>
    </location>
</feature>
<keyword evidence="4" id="KW-0677">Repeat</keyword>
<organism evidence="10 11">
    <name type="scientific">Heterodermia speciosa</name>
    <dbReference type="NCBI Taxonomy" id="116794"/>
    <lineage>
        <taxon>Eukaryota</taxon>
        <taxon>Fungi</taxon>
        <taxon>Dikarya</taxon>
        <taxon>Ascomycota</taxon>
        <taxon>Pezizomycotina</taxon>
        <taxon>Lecanoromycetes</taxon>
        <taxon>OSLEUM clade</taxon>
        <taxon>Lecanoromycetidae</taxon>
        <taxon>Caliciales</taxon>
        <taxon>Physciaceae</taxon>
        <taxon>Heterodermia</taxon>
    </lineage>
</organism>
<feature type="region of interest" description="Disordered" evidence="8">
    <location>
        <begin position="178"/>
        <end position="368"/>
    </location>
</feature>
<dbReference type="PROSITE" id="PS50245">
    <property type="entry name" value="CAP_GLY_2"/>
    <property type="match status" value="1"/>
</dbReference>
<evidence type="ECO:0000313" key="11">
    <source>
        <dbReference type="Proteomes" id="UP000664521"/>
    </source>
</evidence>
<dbReference type="Gene3D" id="2.30.30.190">
    <property type="entry name" value="CAP Gly-rich-like domain"/>
    <property type="match status" value="1"/>
</dbReference>
<dbReference type="Pfam" id="PF16641">
    <property type="entry name" value="CLIP1_ZNF"/>
    <property type="match status" value="1"/>
</dbReference>
<dbReference type="InterPro" id="IPR000938">
    <property type="entry name" value="CAP-Gly_domain"/>
</dbReference>
<dbReference type="SUPFAM" id="SSF74924">
    <property type="entry name" value="Cap-Gly domain"/>
    <property type="match status" value="1"/>
</dbReference>
<evidence type="ECO:0000256" key="6">
    <source>
        <dbReference type="ARBA" id="ARBA00023212"/>
    </source>
</evidence>
<keyword evidence="3" id="KW-0493">Microtubule</keyword>
<evidence type="ECO:0000256" key="2">
    <source>
        <dbReference type="ARBA" id="ARBA00022490"/>
    </source>
</evidence>
<feature type="compositionally biased region" description="Polar residues" evidence="8">
    <location>
        <begin position="16"/>
        <end position="48"/>
    </location>
</feature>
<feature type="compositionally biased region" description="Basic and acidic residues" evidence="8">
    <location>
        <begin position="622"/>
        <end position="635"/>
    </location>
</feature>
<feature type="region of interest" description="Disordered" evidence="8">
    <location>
        <begin position="590"/>
        <end position="635"/>
    </location>
</feature>
<feature type="region of interest" description="Disordered" evidence="8">
    <location>
        <begin position="668"/>
        <end position="699"/>
    </location>
</feature>
<protein>
    <recommendedName>
        <fullName evidence="9">CAP-Gly domain-containing protein</fullName>
    </recommendedName>
</protein>
<evidence type="ECO:0000313" key="10">
    <source>
        <dbReference type="EMBL" id="CAF9922078.1"/>
    </source>
</evidence>
<evidence type="ECO:0000259" key="9">
    <source>
        <dbReference type="PROSITE" id="PS50245"/>
    </source>
</evidence>
<dbReference type="OrthoDB" id="2130750at2759"/>
<evidence type="ECO:0000256" key="7">
    <source>
        <dbReference type="SAM" id="Coils"/>
    </source>
</evidence>
<feature type="compositionally biased region" description="Polar residues" evidence="8">
    <location>
        <begin position="673"/>
        <end position="685"/>
    </location>
</feature>
<accession>A0A8H3FHK8</accession>
<dbReference type="PANTHER" id="PTHR18916">
    <property type="entry name" value="DYNACTIN 1-RELATED MICROTUBULE-BINDING"/>
    <property type="match status" value="1"/>
</dbReference>
<dbReference type="PANTHER" id="PTHR18916:SF83">
    <property type="entry name" value="TIP ELONGATION PROTEIN 1"/>
    <property type="match status" value="1"/>
</dbReference>
<evidence type="ECO:0000256" key="8">
    <source>
        <dbReference type="SAM" id="MobiDB-lite"/>
    </source>
</evidence>
<keyword evidence="11" id="KW-1185">Reference proteome</keyword>
<dbReference type="InterPro" id="IPR036859">
    <property type="entry name" value="CAP-Gly_dom_sf"/>
</dbReference>
<feature type="compositionally biased region" description="Gly residues" evidence="8">
    <location>
        <begin position="287"/>
        <end position="302"/>
    </location>
</feature>
<evidence type="ECO:0000256" key="5">
    <source>
        <dbReference type="ARBA" id="ARBA00023054"/>
    </source>
</evidence>
<comment type="subcellular location">
    <subcellularLocation>
        <location evidence="1">Cytoplasm</location>
        <location evidence="1">Cytoskeleton</location>
    </subcellularLocation>
</comment>